<dbReference type="InterPro" id="IPR036388">
    <property type="entry name" value="WH-like_DNA-bd_sf"/>
</dbReference>
<comment type="similarity">
    <text evidence="1">Belongs to the sigma-70 factor family. ECF subfamily.</text>
</comment>
<keyword evidence="3" id="KW-0731">Sigma factor</keyword>
<dbReference type="PANTHER" id="PTHR43133">
    <property type="entry name" value="RNA POLYMERASE ECF-TYPE SIGMA FACTO"/>
    <property type="match status" value="1"/>
</dbReference>
<dbReference type="GO" id="GO:0003677">
    <property type="term" value="F:DNA binding"/>
    <property type="evidence" value="ECO:0007669"/>
    <property type="project" value="InterPro"/>
</dbReference>
<dbReference type="Gene3D" id="1.10.1740.10">
    <property type="match status" value="1"/>
</dbReference>
<evidence type="ECO:0000259" key="6">
    <source>
        <dbReference type="Pfam" id="PF08281"/>
    </source>
</evidence>
<keyword evidence="2" id="KW-0805">Transcription regulation</keyword>
<gene>
    <name evidence="7" type="ORF">N782_14130</name>
</gene>
<keyword evidence="7" id="KW-0240">DNA-directed RNA polymerase</keyword>
<protein>
    <submittedName>
        <fullName evidence="7">DNA-directed RNA polymerase subunit sigma</fullName>
    </submittedName>
</protein>
<evidence type="ECO:0000256" key="1">
    <source>
        <dbReference type="ARBA" id="ARBA00010641"/>
    </source>
</evidence>
<dbReference type="Pfam" id="PF08281">
    <property type="entry name" value="Sigma70_r4_2"/>
    <property type="match status" value="1"/>
</dbReference>
<reference evidence="7 8" key="1">
    <citation type="journal article" date="2015" name="Stand. Genomic Sci.">
        <title>High quality draft genome sequence of the moderately halophilic bacterium Pontibacillus yanchengensis Y32(T) and comparison among Pontibacillus genomes.</title>
        <authorList>
            <person name="Huang J."/>
            <person name="Qiao Z.X."/>
            <person name="Tang J.W."/>
            <person name="Wang G."/>
        </authorList>
    </citation>
    <scope>NUCLEOTIDE SEQUENCE [LARGE SCALE GENOMIC DNA]</scope>
    <source>
        <strain evidence="7 8">Y32</strain>
    </source>
</reference>
<dbReference type="GO" id="GO:0016987">
    <property type="term" value="F:sigma factor activity"/>
    <property type="evidence" value="ECO:0007669"/>
    <property type="project" value="UniProtKB-KW"/>
</dbReference>
<keyword evidence="4" id="KW-0804">Transcription</keyword>
<evidence type="ECO:0000313" key="8">
    <source>
        <dbReference type="Proteomes" id="UP000030147"/>
    </source>
</evidence>
<evidence type="ECO:0000313" key="7">
    <source>
        <dbReference type="EMBL" id="KGP72086.1"/>
    </source>
</evidence>
<dbReference type="NCBIfam" id="TIGR02937">
    <property type="entry name" value="sigma70-ECF"/>
    <property type="match status" value="1"/>
</dbReference>
<dbReference type="SUPFAM" id="SSF88946">
    <property type="entry name" value="Sigma2 domain of RNA polymerase sigma factors"/>
    <property type="match status" value="1"/>
</dbReference>
<sequence length="169" mass="20219">MKQGNQQALRMIIERYKGYLFKIIYNVVRDETEAEDLTQETFIKMVDALPDYEAKGFKTWLSRIAYHKAIDAKRKRNRRHEELTEGFEWQSTPSDSAEDDWLQQQKQNKVVGSIQKLPQGYRGVVHAYYIEGKSYSIIAHEQCLAEKTVEMRLYRARKWMKNNWEEDEF</sequence>
<dbReference type="OrthoDB" id="9784984at2"/>
<feature type="domain" description="RNA polymerase sigma-70 region 2" evidence="5">
    <location>
        <begin position="12"/>
        <end position="79"/>
    </location>
</feature>
<evidence type="ECO:0000256" key="3">
    <source>
        <dbReference type="ARBA" id="ARBA00023082"/>
    </source>
</evidence>
<dbReference type="Proteomes" id="UP000030147">
    <property type="component" value="Unassembled WGS sequence"/>
</dbReference>
<keyword evidence="8" id="KW-1185">Reference proteome</keyword>
<comment type="caution">
    <text evidence="7">The sequence shown here is derived from an EMBL/GenBank/DDBJ whole genome shotgun (WGS) entry which is preliminary data.</text>
</comment>
<evidence type="ECO:0000256" key="4">
    <source>
        <dbReference type="ARBA" id="ARBA00023163"/>
    </source>
</evidence>
<dbReference type="STRING" id="1385514.N782_14130"/>
<dbReference type="InterPro" id="IPR007627">
    <property type="entry name" value="RNA_pol_sigma70_r2"/>
</dbReference>
<dbReference type="InterPro" id="IPR013324">
    <property type="entry name" value="RNA_pol_sigma_r3/r4-like"/>
</dbReference>
<feature type="domain" description="RNA polymerase sigma factor 70 region 4 type 2" evidence="6">
    <location>
        <begin position="114"/>
        <end position="160"/>
    </location>
</feature>
<dbReference type="Pfam" id="PF04542">
    <property type="entry name" value="Sigma70_r2"/>
    <property type="match status" value="1"/>
</dbReference>
<dbReference type="InterPro" id="IPR013249">
    <property type="entry name" value="RNA_pol_sigma70_r4_t2"/>
</dbReference>
<dbReference type="Gene3D" id="1.10.10.10">
    <property type="entry name" value="Winged helix-like DNA-binding domain superfamily/Winged helix DNA-binding domain"/>
    <property type="match status" value="1"/>
</dbReference>
<dbReference type="SUPFAM" id="SSF88659">
    <property type="entry name" value="Sigma3 and sigma4 domains of RNA polymerase sigma factors"/>
    <property type="match status" value="1"/>
</dbReference>
<evidence type="ECO:0000256" key="2">
    <source>
        <dbReference type="ARBA" id="ARBA00023015"/>
    </source>
</evidence>
<proteinExistence type="inferred from homology"/>
<dbReference type="AlphaFoldDB" id="A0A0A2TDA3"/>
<dbReference type="InterPro" id="IPR039425">
    <property type="entry name" value="RNA_pol_sigma-70-like"/>
</dbReference>
<dbReference type="GO" id="GO:0006352">
    <property type="term" value="P:DNA-templated transcription initiation"/>
    <property type="evidence" value="ECO:0007669"/>
    <property type="project" value="InterPro"/>
</dbReference>
<dbReference type="InterPro" id="IPR014284">
    <property type="entry name" value="RNA_pol_sigma-70_dom"/>
</dbReference>
<dbReference type="EMBL" id="AVBF01000038">
    <property type="protein sequence ID" value="KGP72086.1"/>
    <property type="molecule type" value="Genomic_DNA"/>
</dbReference>
<dbReference type="RefSeq" id="WP_052111340.1">
    <property type="nucleotide sequence ID" value="NZ_AVBF01000038.1"/>
</dbReference>
<dbReference type="PANTHER" id="PTHR43133:SF51">
    <property type="entry name" value="RNA POLYMERASE SIGMA FACTOR"/>
    <property type="match status" value="1"/>
</dbReference>
<accession>A0A0A2TDA3</accession>
<name>A0A0A2TDA3_9BACI</name>
<evidence type="ECO:0000259" key="5">
    <source>
        <dbReference type="Pfam" id="PF04542"/>
    </source>
</evidence>
<dbReference type="InterPro" id="IPR013325">
    <property type="entry name" value="RNA_pol_sigma_r2"/>
</dbReference>
<dbReference type="eggNOG" id="COG1595">
    <property type="taxonomic scope" value="Bacteria"/>
</dbReference>
<dbReference type="GO" id="GO:0000428">
    <property type="term" value="C:DNA-directed RNA polymerase complex"/>
    <property type="evidence" value="ECO:0007669"/>
    <property type="project" value="UniProtKB-KW"/>
</dbReference>
<organism evidence="7 8">
    <name type="scientific">Pontibacillus yanchengensis Y32</name>
    <dbReference type="NCBI Taxonomy" id="1385514"/>
    <lineage>
        <taxon>Bacteria</taxon>
        <taxon>Bacillati</taxon>
        <taxon>Bacillota</taxon>
        <taxon>Bacilli</taxon>
        <taxon>Bacillales</taxon>
        <taxon>Bacillaceae</taxon>
        <taxon>Pontibacillus</taxon>
    </lineage>
</organism>